<gene>
    <name evidence="1" type="primary">Contig4214.g4512</name>
    <name evidence="1" type="ORF">STYLEM_14118</name>
</gene>
<accession>A0A078AW74</accession>
<dbReference type="InParanoid" id="A0A078AW74"/>
<dbReference type="EMBL" id="CCKQ01013389">
    <property type="protein sequence ID" value="CDW85048.1"/>
    <property type="molecule type" value="Genomic_DNA"/>
</dbReference>
<evidence type="ECO:0000313" key="2">
    <source>
        <dbReference type="Proteomes" id="UP000039865"/>
    </source>
</evidence>
<sequence>MEDVDLDEVNDRINQLKEIIEELQEARDFVFQFKINLSTFFQIRAKLLKMIIRFKSQCFSQKETFQLLGKCEVEIRELTDHAHKYAEELESEGNIGIIKYFNTEMNRAEDIYELKKSPKKRKTLNMLISPASAQSHEQPLLKYTKSVMDKRPSNKFNLDLSKLQQPKDSFLRQQKSFLSTLQTQESSTNCKQSVTEEDKEYGGMSKPCPEMSFEFSDCNKSMVVIQEPSAQKQARKRFTSKRISAAVYTDYGQDDFTADEQRPEINEQVRDIKLIAAEKRNVTPKSNALKTIDMESKRYEKIKYRVKLEKKLKEEEQRFENSQSDSNKSYYRGCQEYCAIF</sequence>
<dbReference type="AlphaFoldDB" id="A0A078AW74"/>
<keyword evidence="2" id="KW-1185">Reference proteome</keyword>
<reference evidence="1 2" key="1">
    <citation type="submission" date="2014-06" db="EMBL/GenBank/DDBJ databases">
        <authorList>
            <person name="Swart Estienne"/>
        </authorList>
    </citation>
    <scope>NUCLEOTIDE SEQUENCE [LARGE SCALE GENOMIC DNA]</scope>
    <source>
        <strain evidence="1 2">130c</strain>
    </source>
</reference>
<proteinExistence type="predicted"/>
<protein>
    <submittedName>
        <fullName evidence="1">Uncharacterized protein</fullName>
    </submittedName>
</protein>
<evidence type="ECO:0000313" key="1">
    <source>
        <dbReference type="EMBL" id="CDW85048.1"/>
    </source>
</evidence>
<name>A0A078AW74_STYLE</name>
<organism evidence="1 2">
    <name type="scientific">Stylonychia lemnae</name>
    <name type="common">Ciliate</name>
    <dbReference type="NCBI Taxonomy" id="5949"/>
    <lineage>
        <taxon>Eukaryota</taxon>
        <taxon>Sar</taxon>
        <taxon>Alveolata</taxon>
        <taxon>Ciliophora</taxon>
        <taxon>Intramacronucleata</taxon>
        <taxon>Spirotrichea</taxon>
        <taxon>Stichotrichia</taxon>
        <taxon>Sporadotrichida</taxon>
        <taxon>Oxytrichidae</taxon>
        <taxon>Stylonychinae</taxon>
        <taxon>Stylonychia</taxon>
    </lineage>
</organism>
<dbReference type="Proteomes" id="UP000039865">
    <property type="component" value="Unassembled WGS sequence"/>
</dbReference>